<protein>
    <recommendedName>
        <fullName evidence="4">glutathione transferase</fullName>
        <ecNumber evidence="4">2.5.1.18</ecNumber>
    </recommendedName>
</protein>
<keyword evidence="7" id="KW-0547">Nucleotide-binding</keyword>
<dbReference type="EMBL" id="KZ508705">
    <property type="protein sequence ID" value="PKU34897.1"/>
    <property type="molecule type" value="Genomic_DNA"/>
</dbReference>
<evidence type="ECO:0000256" key="10">
    <source>
        <dbReference type="ARBA" id="ARBA00022840"/>
    </source>
</evidence>
<dbReference type="FunFam" id="3.40.30.10:FF:000401">
    <property type="entry name" value="Glutathione S-transferase theta 1"/>
    <property type="match status" value="1"/>
</dbReference>
<sequence length="818" mass="91518">MALFCINRYGGEEEEQEEEVAEAEERARVLLERLRQQAKARQLKKQQEEARPGGGEGDGDVSGGAGSGGAGLSPGGEPGERARKRKGESEEQAGAQGQKKLKKKQQSGSSFEEQAAAEEAADGSTPSKKKKENRRKSKVPREKTEADSEEDVSQQENRSNLNNKPSKRKKRDEETEGVERRKTDNSGRAEEDQCTNEELSLAASEKEANPPPSSLMVLGDYDRKPVQKVQPFLPQWLAQPKLVQKRIKDNLVPIRDVPGIHPSLLKKLQTNGIESFFPVQAEVIPAILQSASNGYLMGQGGYRPRDICVSAPTGSGKTLSFVIPIVQVSKVFNIYTDGTGLKVVLITGQRSFAKEQEMLVQKKVTGYCSLADIIVATPGRLTDHINQTPGFSLTQLRFLIVDEADRMIDDMHQNCLNQIVKAAFQVENSSGSNMIFQRTKPGPITAARQVAKCISLNWLISTDATARGIDIKGVNYVINYDAPQFIRTYIHRVGRTARAGEVGVAFSLVLRIQERRFLRMLKDAGIQDVKKHPVKGNSLKPLVQRYEEALCKLEKTIKCDYSLSLEHSTGGGSRMGLELYLDLLSQPCRALYIFARSNNIPFEFKRVELMKGQHRTEEFRKVNVLMKVPALKDGSFTLAESIAILLYLARKFKTPDHWYPSDLQKRARVDEYLSWQHVNIRGKGSKLFLTKVLLPLVTGQPLSPKKLEVVTEELNVVLKQFEEKFLQDKPFIVGSEVSLADLVALVELMQPVGAGYDLFEERPKLAEWRRRVEEAVGKQLFQEAHEGILNIQNLTADKIVPELLEHFKHQLLKQASQN</sequence>
<dbReference type="PROSITE" id="PS50404">
    <property type="entry name" value="GST_NTER"/>
    <property type="match status" value="1"/>
</dbReference>
<dbReference type="GO" id="GO:0005737">
    <property type="term" value="C:cytoplasm"/>
    <property type="evidence" value="ECO:0007669"/>
    <property type="project" value="UniProtKB-SubCell"/>
</dbReference>
<feature type="compositionally biased region" description="Polar residues" evidence="12">
    <location>
        <begin position="154"/>
        <end position="164"/>
    </location>
</feature>
<dbReference type="PROSITE" id="PS51194">
    <property type="entry name" value="HELICASE_CTER"/>
    <property type="match status" value="1"/>
</dbReference>
<evidence type="ECO:0000256" key="12">
    <source>
        <dbReference type="SAM" id="MobiDB-lite"/>
    </source>
</evidence>
<organism evidence="17 18">
    <name type="scientific">Limosa lapponica baueri</name>
    <dbReference type="NCBI Taxonomy" id="1758121"/>
    <lineage>
        <taxon>Eukaryota</taxon>
        <taxon>Metazoa</taxon>
        <taxon>Chordata</taxon>
        <taxon>Craniata</taxon>
        <taxon>Vertebrata</taxon>
        <taxon>Euteleostomi</taxon>
        <taxon>Archelosauria</taxon>
        <taxon>Archosauria</taxon>
        <taxon>Dinosauria</taxon>
        <taxon>Saurischia</taxon>
        <taxon>Theropoda</taxon>
        <taxon>Coelurosauria</taxon>
        <taxon>Aves</taxon>
        <taxon>Neognathae</taxon>
        <taxon>Neoaves</taxon>
        <taxon>Charadriiformes</taxon>
        <taxon>Scolopacidae</taxon>
        <taxon>Limosa</taxon>
    </lineage>
</organism>
<gene>
    <name evidence="17" type="ORF">llap_14800</name>
</gene>
<dbReference type="InterPro" id="IPR036282">
    <property type="entry name" value="Glutathione-S-Trfase_C_sf"/>
</dbReference>
<dbReference type="GO" id="GO:0004364">
    <property type="term" value="F:glutathione transferase activity"/>
    <property type="evidence" value="ECO:0007669"/>
    <property type="project" value="UniProtKB-EC"/>
</dbReference>
<dbReference type="Pfam" id="PF00271">
    <property type="entry name" value="Helicase_C"/>
    <property type="match status" value="1"/>
</dbReference>
<evidence type="ECO:0000256" key="7">
    <source>
        <dbReference type="ARBA" id="ARBA00022741"/>
    </source>
</evidence>
<dbReference type="GO" id="GO:0004386">
    <property type="term" value="F:helicase activity"/>
    <property type="evidence" value="ECO:0007669"/>
    <property type="project" value="UniProtKB-KW"/>
</dbReference>
<dbReference type="CDD" id="cd17956">
    <property type="entry name" value="DEADc_DDX51"/>
    <property type="match status" value="1"/>
</dbReference>
<dbReference type="CDD" id="cd03183">
    <property type="entry name" value="GST_C_Theta"/>
    <property type="match status" value="1"/>
</dbReference>
<feature type="domain" description="GST N-terminal" evidence="13">
    <location>
        <begin position="575"/>
        <end position="656"/>
    </location>
</feature>
<evidence type="ECO:0000256" key="2">
    <source>
        <dbReference type="ARBA" id="ARBA00009899"/>
    </source>
</evidence>
<dbReference type="InterPro" id="IPR027417">
    <property type="entry name" value="P-loop_NTPase"/>
</dbReference>
<dbReference type="SUPFAM" id="SSF47616">
    <property type="entry name" value="GST C-terminal domain-like"/>
    <property type="match status" value="1"/>
</dbReference>
<feature type="compositionally biased region" description="Acidic residues" evidence="12">
    <location>
        <begin position="12"/>
        <end position="21"/>
    </location>
</feature>
<comment type="catalytic activity">
    <reaction evidence="11">
        <text>RX + glutathione = an S-substituted glutathione + a halide anion + H(+)</text>
        <dbReference type="Rhea" id="RHEA:16437"/>
        <dbReference type="ChEBI" id="CHEBI:15378"/>
        <dbReference type="ChEBI" id="CHEBI:16042"/>
        <dbReference type="ChEBI" id="CHEBI:17792"/>
        <dbReference type="ChEBI" id="CHEBI:57925"/>
        <dbReference type="ChEBI" id="CHEBI:90779"/>
        <dbReference type="EC" id="2.5.1.18"/>
    </reaction>
</comment>
<dbReference type="Pfam" id="PF00270">
    <property type="entry name" value="DEAD"/>
    <property type="match status" value="1"/>
</dbReference>
<keyword evidence="18" id="KW-1185">Reference proteome</keyword>
<evidence type="ECO:0000259" key="14">
    <source>
        <dbReference type="PROSITE" id="PS50405"/>
    </source>
</evidence>
<dbReference type="Gene3D" id="3.40.30.10">
    <property type="entry name" value="Glutaredoxin"/>
    <property type="match status" value="1"/>
</dbReference>
<evidence type="ECO:0000256" key="5">
    <source>
        <dbReference type="ARBA" id="ARBA00022490"/>
    </source>
</evidence>
<feature type="region of interest" description="Disordered" evidence="12">
    <location>
        <begin position="1"/>
        <end position="21"/>
    </location>
</feature>
<dbReference type="GO" id="GO:0006749">
    <property type="term" value="P:glutathione metabolic process"/>
    <property type="evidence" value="ECO:0007669"/>
    <property type="project" value="TreeGrafter"/>
</dbReference>
<dbReference type="OrthoDB" id="3370at2759"/>
<dbReference type="SFLD" id="SFLDG01153">
    <property type="entry name" value="Main.4:_Theta-like"/>
    <property type="match status" value="1"/>
</dbReference>
<dbReference type="Pfam" id="PF02798">
    <property type="entry name" value="GST_N"/>
    <property type="match status" value="1"/>
</dbReference>
<dbReference type="InterPro" id="IPR011545">
    <property type="entry name" value="DEAD/DEAH_box_helicase_dom"/>
</dbReference>
<keyword evidence="9 17" id="KW-0347">Helicase</keyword>
<dbReference type="GO" id="GO:0005524">
    <property type="term" value="F:ATP binding"/>
    <property type="evidence" value="ECO:0007669"/>
    <property type="project" value="UniProtKB-KW"/>
</dbReference>
<evidence type="ECO:0000256" key="9">
    <source>
        <dbReference type="ARBA" id="ARBA00022806"/>
    </source>
</evidence>
<dbReference type="SUPFAM" id="SSF52540">
    <property type="entry name" value="P-loop containing nucleoside triphosphate hydrolases"/>
    <property type="match status" value="1"/>
</dbReference>
<dbReference type="InterPro" id="IPR010987">
    <property type="entry name" value="Glutathione-S-Trfase_C-like"/>
</dbReference>
<evidence type="ECO:0000259" key="13">
    <source>
        <dbReference type="PROSITE" id="PS50404"/>
    </source>
</evidence>
<keyword evidence="5" id="KW-0963">Cytoplasm</keyword>
<dbReference type="InterPro" id="IPR040075">
    <property type="entry name" value="GST_N_Theta"/>
</dbReference>
<dbReference type="PANTHER" id="PTHR43917">
    <property type="match status" value="1"/>
</dbReference>
<evidence type="ECO:0000256" key="6">
    <source>
        <dbReference type="ARBA" id="ARBA00022679"/>
    </source>
</evidence>
<evidence type="ECO:0000313" key="17">
    <source>
        <dbReference type="EMBL" id="PKU34897.1"/>
    </source>
</evidence>
<dbReference type="EC" id="2.5.1.18" evidence="4"/>
<evidence type="ECO:0000259" key="15">
    <source>
        <dbReference type="PROSITE" id="PS51192"/>
    </source>
</evidence>
<dbReference type="Pfam" id="PF00043">
    <property type="entry name" value="GST_C"/>
    <property type="match status" value="1"/>
</dbReference>
<dbReference type="SUPFAM" id="SSF52833">
    <property type="entry name" value="Thioredoxin-like"/>
    <property type="match status" value="1"/>
</dbReference>
<dbReference type="AlphaFoldDB" id="A0A2I0TM61"/>
<comment type="similarity">
    <text evidence="2">Belongs to the GST superfamily. Theta family.</text>
</comment>
<dbReference type="Proteomes" id="UP000233556">
    <property type="component" value="Unassembled WGS sequence"/>
</dbReference>
<dbReference type="SFLD" id="SFLDG00358">
    <property type="entry name" value="Main_(cytGST)"/>
    <property type="match status" value="1"/>
</dbReference>
<dbReference type="InterPro" id="IPR004045">
    <property type="entry name" value="Glutathione_S-Trfase_N"/>
</dbReference>
<dbReference type="CDD" id="cd18787">
    <property type="entry name" value="SF2_C_DEAD"/>
    <property type="match status" value="1"/>
</dbReference>
<dbReference type="InterPro" id="IPR040079">
    <property type="entry name" value="Glutathione_S-Trfase"/>
</dbReference>
<feature type="domain" description="Helicase ATP-binding" evidence="15">
    <location>
        <begin position="298"/>
        <end position="458"/>
    </location>
</feature>
<dbReference type="PROSITE" id="PS50405">
    <property type="entry name" value="GST_CTER"/>
    <property type="match status" value="1"/>
</dbReference>
<evidence type="ECO:0000256" key="4">
    <source>
        <dbReference type="ARBA" id="ARBA00012452"/>
    </source>
</evidence>
<name>A0A2I0TM61_LIMLA</name>
<dbReference type="Gene3D" id="3.40.50.300">
    <property type="entry name" value="P-loop containing nucleotide triphosphate hydrolases"/>
    <property type="match status" value="3"/>
</dbReference>
<comment type="subcellular location">
    <subcellularLocation>
        <location evidence="1">Cytoplasm</location>
    </subcellularLocation>
</comment>
<dbReference type="InterPro" id="IPR000629">
    <property type="entry name" value="RNA-helicase_DEAD-box_CS"/>
</dbReference>
<dbReference type="PROSITE" id="PS51192">
    <property type="entry name" value="HELICASE_ATP_BIND_1"/>
    <property type="match status" value="1"/>
</dbReference>
<evidence type="ECO:0000313" key="18">
    <source>
        <dbReference type="Proteomes" id="UP000233556"/>
    </source>
</evidence>
<feature type="compositionally biased region" description="Basic and acidic residues" evidence="12">
    <location>
        <begin position="171"/>
        <end position="191"/>
    </location>
</feature>
<accession>A0A2I0TM61</accession>
<dbReference type="GO" id="GO:0016787">
    <property type="term" value="F:hydrolase activity"/>
    <property type="evidence" value="ECO:0007669"/>
    <property type="project" value="UniProtKB-KW"/>
</dbReference>
<comment type="subunit">
    <text evidence="3">Homodimer.</text>
</comment>
<feature type="domain" description="Helicase C-terminal" evidence="16">
    <location>
        <begin position="380"/>
        <end position="540"/>
    </location>
</feature>
<dbReference type="CDD" id="cd03050">
    <property type="entry name" value="GST_N_Theta"/>
    <property type="match status" value="1"/>
</dbReference>
<keyword evidence="8" id="KW-0378">Hydrolase</keyword>
<reference evidence="18" key="1">
    <citation type="submission" date="2017-11" db="EMBL/GenBank/DDBJ databases">
        <authorList>
            <person name="Lima N.C."/>
            <person name="Parody-Merino A.M."/>
            <person name="Battley P.F."/>
            <person name="Fidler A.E."/>
            <person name="Prosdocimi F."/>
        </authorList>
    </citation>
    <scope>NUCLEOTIDE SEQUENCE [LARGE SCALE GENOMIC DNA]</scope>
</reference>
<dbReference type="PANTHER" id="PTHR43917:SF9">
    <property type="entry name" value="GLUTATHIONE S-TRANSFERASE THETA-1"/>
    <property type="match status" value="1"/>
</dbReference>
<evidence type="ECO:0000256" key="11">
    <source>
        <dbReference type="ARBA" id="ARBA00047960"/>
    </source>
</evidence>
<feature type="domain" description="GST C-terminal" evidence="14">
    <location>
        <begin position="662"/>
        <end position="797"/>
    </location>
</feature>
<dbReference type="GO" id="GO:0003676">
    <property type="term" value="F:nucleic acid binding"/>
    <property type="evidence" value="ECO:0007669"/>
    <property type="project" value="InterPro"/>
</dbReference>
<keyword evidence="6" id="KW-0808">Transferase</keyword>
<reference evidence="18" key="2">
    <citation type="submission" date="2017-12" db="EMBL/GenBank/DDBJ databases">
        <title>Genome sequence of the Bar-tailed Godwit (Limosa lapponica baueri).</title>
        <authorList>
            <person name="Lima N.C.B."/>
            <person name="Parody-Merino A.M."/>
            <person name="Battley P.F."/>
            <person name="Fidler A.E."/>
            <person name="Prosdocimi F."/>
        </authorList>
    </citation>
    <scope>NUCLEOTIDE SEQUENCE [LARGE SCALE GENOMIC DNA]</scope>
</reference>
<dbReference type="InterPro" id="IPR040077">
    <property type="entry name" value="GST_C_Theta"/>
</dbReference>
<evidence type="ECO:0000256" key="1">
    <source>
        <dbReference type="ARBA" id="ARBA00004496"/>
    </source>
</evidence>
<dbReference type="SMART" id="SM00490">
    <property type="entry name" value="HELICc"/>
    <property type="match status" value="1"/>
</dbReference>
<dbReference type="PROSITE" id="PS00039">
    <property type="entry name" value="DEAD_ATP_HELICASE"/>
    <property type="match status" value="1"/>
</dbReference>
<keyword evidence="10" id="KW-0067">ATP-binding</keyword>
<dbReference type="SFLD" id="SFLDS00019">
    <property type="entry name" value="Glutathione_Transferase_(cytos"/>
    <property type="match status" value="1"/>
</dbReference>
<feature type="region of interest" description="Disordered" evidence="12">
    <location>
        <begin position="36"/>
        <end position="214"/>
    </location>
</feature>
<feature type="compositionally biased region" description="Gly residues" evidence="12">
    <location>
        <begin position="52"/>
        <end position="77"/>
    </location>
</feature>
<dbReference type="InterPro" id="IPR001650">
    <property type="entry name" value="Helicase_C-like"/>
</dbReference>
<evidence type="ECO:0000259" key="16">
    <source>
        <dbReference type="PROSITE" id="PS51194"/>
    </source>
</evidence>
<dbReference type="InterPro" id="IPR051369">
    <property type="entry name" value="GST_Theta"/>
</dbReference>
<proteinExistence type="inferred from homology"/>
<evidence type="ECO:0000256" key="3">
    <source>
        <dbReference type="ARBA" id="ARBA00011738"/>
    </source>
</evidence>
<dbReference type="FunFam" id="1.20.1050.10:FF:000008">
    <property type="entry name" value="Glutathione S-transferase theta-1"/>
    <property type="match status" value="1"/>
</dbReference>
<feature type="compositionally biased region" description="Basic residues" evidence="12">
    <location>
        <begin position="127"/>
        <end position="138"/>
    </location>
</feature>
<dbReference type="InterPro" id="IPR014001">
    <property type="entry name" value="Helicase_ATP-bd"/>
</dbReference>
<evidence type="ECO:0000256" key="8">
    <source>
        <dbReference type="ARBA" id="ARBA00022801"/>
    </source>
</evidence>
<dbReference type="SMART" id="SM00487">
    <property type="entry name" value="DEXDc"/>
    <property type="match status" value="1"/>
</dbReference>
<dbReference type="InterPro" id="IPR004046">
    <property type="entry name" value="GST_C"/>
</dbReference>
<dbReference type="InterPro" id="IPR036249">
    <property type="entry name" value="Thioredoxin-like_sf"/>
</dbReference>
<dbReference type="Gene3D" id="1.20.1050.10">
    <property type="match status" value="1"/>
</dbReference>